<gene>
    <name evidence="5" type="ordered locus">MGMSRv2__2975</name>
</gene>
<evidence type="ECO:0000256" key="3">
    <source>
        <dbReference type="SAM" id="MobiDB-lite"/>
    </source>
</evidence>
<dbReference type="HOGENOM" id="CLU_046737_12_0_5"/>
<protein>
    <submittedName>
        <fullName evidence="5">Heat shock protein Hsp20</fullName>
    </submittedName>
</protein>
<feature type="domain" description="SHSP" evidence="4">
    <location>
        <begin position="59"/>
        <end position="173"/>
    </location>
</feature>
<evidence type="ECO:0000259" key="4">
    <source>
        <dbReference type="PROSITE" id="PS01031"/>
    </source>
</evidence>
<reference evidence="5 6" key="1">
    <citation type="journal article" date="2014" name="Genome Announc.">
        <title>Complete genome sequence of Magnetospirillum gryphiswaldense MSR-1.</title>
        <authorList>
            <person name="Wang X."/>
            <person name="Wang Q."/>
            <person name="Zhang W."/>
            <person name="Wang Y."/>
            <person name="Li L."/>
            <person name="Wen T."/>
            <person name="Zhang T."/>
            <person name="Zhang Y."/>
            <person name="Xu J."/>
            <person name="Hu J."/>
            <person name="Li S."/>
            <person name="Liu L."/>
            <person name="Liu J."/>
            <person name="Jiang W."/>
            <person name="Tian J."/>
            <person name="Li Y."/>
            <person name="Schuler D."/>
            <person name="Wang L."/>
            <person name="Li J."/>
        </authorList>
    </citation>
    <scope>NUCLEOTIDE SEQUENCE [LARGE SCALE GENOMIC DNA]</scope>
    <source>
        <strain evidence="6">DSM 6361 / JCM 21280 / NBRC 15271 / MSR-1</strain>
    </source>
</reference>
<sequence>MADKATRHVPMHGPASAESGSHPLVGLRDEVDRLFHSFFPAAFGRSMFELDPWRPGALRLMSEVMPQVDVKEMPDHYEVDAELPGVEIKDVKVTVDNGMLNIRGEKHGEHSDDSGAVHVSERSFGSFARAFRLPEDADADTADAEFFNGVLKVKVPKQEGKGPKVKDIEIKAH</sequence>
<dbReference type="Gene3D" id="2.60.40.790">
    <property type="match status" value="1"/>
</dbReference>
<keyword evidence="5" id="KW-0346">Stress response</keyword>
<dbReference type="InterPro" id="IPR031107">
    <property type="entry name" value="Small_HSP"/>
</dbReference>
<proteinExistence type="inferred from homology"/>
<dbReference type="EMBL" id="HG794546">
    <property type="protein sequence ID" value="CDL00190.1"/>
    <property type="molecule type" value="Genomic_DNA"/>
</dbReference>
<evidence type="ECO:0000256" key="2">
    <source>
        <dbReference type="RuleBase" id="RU003616"/>
    </source>
</evidence>
<dbReference type="InterPro" id="IPR002068">
    <property type="entry name" value="A-crystallin/Hsp20_dom"/>
</dbReference>
<dbReference type="SUPFAM" id="SSF49764">
    <property type="entry name" value="HSP20-like chaperones"/>
    <property type="match status" value="1"/>
</dbReference>
<dbReference type="KEGG" id="mgy:MGMSRv2__2975"/>
<dbReference type="CDD" id="cd06464">
    <property type="entry name" value="ACD_sHsps-like"/>
    <property type="match status" value="1"/>
</dbReference>
<evidence type="ECO:0000256" key="1">
    <source>
        <dbReference type="PROSITE-ProRule" id="PRU00285"/>
    </source>
</evidence>
<dbReference type="AlphaFoldDB" id="V6F3T2"/>
<dbReference type="STRING" id="1430440.MGMSRv2__2975"/>
<dbReference type="Pfam" id="PF00011">
    <property type="entry name" value="HSP20"/>
    <property type="match status" value="1"/>
</dbReference>
<accession>V6F3T2</accession>
<dbReference type="PANTHER" id="PTHR11527">
    <property type="entry name" value="HEAT-SHOCK PROTEIN 20 FAMILY MEMBER"/>
    <property type="match status" value="1"/>
</dbReference>
<dbReference type="PROSITE" id="PS01031">
    <property type="entry name" value="SHSP"/>
    <property type="match status" value="1"/>
</dbReference>
<dbReference type="Proteomes" id="UP000018922">
    <property type="component" value="Chromosome I"/>
</dbReference>
<evidence type="ECO:0000313" key="5">
    <source>
        <dbReference type="EMBL" id="CDL00190.1"/>
    </source>
</evidence>
<feature type="region of interest" description="Disordered" evidence="3">
    <location>
        <begin position="1"/>
        <end position="23"/>
    </location>
</feature>
<comment type="similarity">
    <text evidence="1 2">Belongs to the small heat shock protein (HSP20) family.</text>
</comment>
<name>V6F3T2_MAGGM</name>
<dbReference type="InterPro" id="IPR008978">
    <property type="entry name" value="HSP20-like_chaperone"/>
</dbReference>
<organism evidence="5 6">
    <name type="scientific">Magnetospirillum gryphiswaldense (strain DSM 6361 / JCM 21280 / NBRC 15271 / MSR-1)</name>
    <dbReference type="NCBI Taxonomy" id="431944"/>
    <lineage>
        <taxon>Bacteria</taxon>
        <taxon>Pseudomonadati</taxon>
        <taxon>Pseudomonadota</taxon>
        <taxon>Alphaproteobacteria</taxon>
        <taxon>Rhodospirillales</taxon>
        <taxon>Rhodospirillaceae</taxon>
        <taxon>Magnetospirillum</taxon>
    </lineage>
</organism>
<evidence type="ECO:0000313" key="6">
    <source>
        <dbReference type="Proteomes" id="UP000018922"/>
    </source>
</evidence>
<dbReference type="eggNOG" id="COG0071">
    <property type="taxonomic scope" value="Bacteria"/>
</dbReference>
<keyword evidence="6" id="KW-1185">Reference proteome</keyword>